<dbReference type="Proteomes" id="UP001565236">
    <property type="component" value="Unassembled WGS sequence"/>
</dbReference>
<evidence type="ECO:0000313" key="2">
    <source>
        <dbReference type="EMBL" id="MEY8662512.1"/>
    </source>
</evidence>
<proteinExistence type="predicted"/>
<keyword evidence="1" id="KW-0472">Membrane</keyword>
<dbReference type="RefSeq" id="WP_369942121.1">
    <property type="nucleotide sequence ID" value="NZ_JBCLUF010000020.1"/>
</dbReference>
<evidence type="ECO:0000256" key="1">
    <source>
        <dbReference type="SAM" id="Phobius"/>
    </source>
</evidence>
<feature type="transmembrane region" description="Helical" evidence="1">
    <location>
        <begin position="7"/>
        <end position="28"/>
    </location>
</feature>
<name>A0ABV4DPX4_9LACO</name>
<reference evidence="2 3" key="1">
    <citation type="submission" date="2024-03" db="EMBL/GenBank/DDBJ databases">
        <title>Mouse gut bacterial collection (mGBC) of GemPharmatech.</title>
        <authorList>
            <person name="He Y."/>
            <person name="Dong L."/>
            <person name="Wu D."/>
            <person name="Gao X."/>
            <person name="Lin Z."/>
        </authorList>
    </citation>
    <scope>NUCLEOTIDE SEQUENCE [LARGE SCALE GENOMIC DNA]</scope>
    <source>
        <strain evidence="2 3">15-30</strain>
    </source>
</reference>
<dbReference type="EMBL" id="JBCLUF010000020">
    <property type="protein sequence ID" value="MEY8662512.1"/>
    <property type="molecule type" value="Genomic_DNA"/>
</dbReference>
<keyword evidence="1" id="KW-1133">Transmembrane helix</keyword>
<comment type="caution">
    <text evidence="2">The sequence shown here is derived from an EMBL/GenBank/DDBJ whole genome shotgun (WGS) entry which is preliminary data.</text>
</comment>
<evidence type="ECO:0000313" key="3">
    <source>
        <dbReference type="Proteomes" id="UP001565236"/>
    </source>
</evidence>
<keyword evidence="1" id="KW-0812">Transmembrane</keyword>
<gene>
    <name evidence="2" type="ORF">AALT52_06385</name>
</gene>
<dbReference type="InterPro" id="IPR018672">
    <property type="entry name" value="DUF2140"/>
</dbReference>
<dbReference type="Pfam" id="PF09911">
    <property type="entry name" value="DUF2140"/>
    <property type="match status" value="1"/>
</dbReference>
<organism evidence="2 3">
    <name type="scientific">Ligilactobacillus faecis</name>
    <dbReference type="NCBI Taxonomy" id="762833"/>
    <lineage>
        <taxon>Bacteria</taxon>
        <taxon>Bacillati</taxon>
        <taxon>Bacillota</taxon>
        <taxon>Bacilli</taxon>
        <taxon>Lactobacillales</taxon>
        <taxon>Lactobacillaceae</taxon>
        <taxon>Ligilactobacillus</taxon>
    </lineage>
</organism>
<accession>A0ABV4DPX4</accession>
<protein>
    <submittedName>
        <fullName evidence="2">YpmS family protein</fullName>
    </submittedName>
</protein>
<keyword evidence="3" id="KW-1185">Reference proteome</keyword>
<sequence length="201" mass="22550">MDKKVNGWKWAFIVLLGAILGLTLFLWLKVTTPSQDQQALTNKEQNTTSKKYADLNVAMNKEQLSAAVNYYLQQNQKQGSIKYRFILDNSAILMGTTKILGKNVSFTLYTQPKLDKEGNIQLKARSVAIGSLNAPPNFVLGYIKNNYDLGAWATIDAKKETITLDLDQLTKKQGIKIKGRSLDLSKNDLNFDVSFPLENTN</sequence>